<gene>
    <name evidence="4" type="ORF">C922_04930</name>
</gene>
<dbReference type="SMART" id="SM00360">
    <property type="entry name" value="RRM"/>
    <property type="match status" value="1"/>
</dbReference>
<dbReference type="Pfam" id="PF15861">
    <property type="entry name" value="partial_CstF"/>
    <property type="match status" value="1"/>
</dbReference>
<dbReference type="SUPFAM" id="SSF54928">
    <property type="entry name" value="RNA-binding domain, RBD"/>
    <property type="match status" value="1"/>
</dbReference>
<dbReference type="InterPro" id="IPR012677">
    <property type="entry name" value="Nucleotide-bd_a/b_plait_sf"/>
</dbReference>
<dbReference type="PANTHER" id="PTHR45735">
    <property type="entry name" value="CLEAVAGE STIMULATION FACTOR SUBUNIT 2"/>
    <property type="match status" value="1"/>
</dbReference>
<reference evidence="4 5" key="1">
    <citation type="submission" date="2013-02" db="EMBL/GenBank/DDBJ databases">
        <title>The Genome Sequence of Plasmodium inui San Antonio 1.</title>
        <authorList>
            <consortium name="The Broad Institute Genome Sequencing Platform"/>
            <consortium name="The Broad Institute Genome Sequencing Center for Infectious Disease"/>
            <person name="Neafsey D."/>
            <person name="Cheeseman I."/>
            <person name="Volkman S."/>
            <person name="Adams J."/>
            <person name="Walker B."/>
            <person name="Young S.K."/>
            <person name="Zeng Q."/>
            <person name="Gargeya S."/>
            <person name="Fitzgerald M."/>
            <person name="Haas B."/>
            <person name="Abouelleil A."/>
            <person name="Alvarado L."/>
            <person name="Arachchi H.M."/>
            <person name="Berlin A.M."/>
            <person name="Chapman S.B."/>
            <person name="Dewar J."/>
            <person name="Goldberg J."/>
            <person name="Griggs A."/>
            <person name="Gujja S."/>
            <person name="Hansen M."/>
            <person name="Howarth C."/>
            <person name="Imamovic A."/>
            <person name="Larimer J."/>
            <person name="McCowan C."/>
            <person name="Murphy C."/>
            <person name="Neiman D."/>
            <person name="Pearson M."/>
            <person name="Priest M."/>
            <person name="Roberts A."/>
            <person name="Saif S."/>
            <person name="Shea T."/>
            <person name="Sisk P."/>
            <person name="Sykes S."/>
            <person name="Wortman J."/>
            <person name="Nusbaum C."/>
            <person name="Birren B."/>
        </authorList>
    </citation>
    <scope>NUCLEOTIDE SEQUENCE [LARGE SCALE GENOMIC DNA]</scope>
    <source>
        <strain evidence="4 5">San Antonio 1</strain>
    </source>
</reference>
<evidence type="ECO:0000256" key="2">
    <source>
        <dbReference type="SAM" id="MobiDB-lite"/>
    </source>
</evidence>
<name>W7A6F1_9APIC</name>
<dbReference type="GO" id="GO:0003729">
    <property type="term" value="F:mRNA binding"/>
    <property type="evidence" value="ECO:0007669"/>
    <property type="project" value="TreeGrafter"/>
</dbReference>
<dbReference type="OrthoDB" id="439808at2759"/>
<accession>W7A6F1</accession>
<dbReference type="InterPro" id="IPR035979">
    <property type="entry name" value="RBD_domain_sf"/>
</dbReference>
<keyword evidence="1" id="KW-0694">RNA-binding</keyword>
<feature type="region of interest" description="Disordered" evidence="2">
    <location>
        <begin position="686"/>
        <end position="742"/>
    </location>
</feature>
<dbReference type="Pfam" id="PF14327">
    <property type="entry name" value="CSTF2_hinge"/>
    <property type="match status" value="1"/>
</dbReference>
<dbReference type="AlphaFoldDB" id="W7A6F1"/>
<evidence type="ECO:0000313" key="5">
    <source>
        <dbReference type="Proteomes" id="UP000030640"/>
    </source>
</evidence>
<dbReference type="InterPro" id="IPR000504">
    <property type="entry name" value="RRM_dom"/>
</dbReference>
<evidence type="ECO:0000259" key="3">
    <source>
        <dbReference type="PROSITE" id="PS50102"/>
    </source>
</evidence>
<dbReference type="InterPro" id="IPR031721">
    <property type="entry name" value="Partial_CstF"/>
</dbReference>
<dbReference type="GO" id="GO:0005847">
    <property type="term" value="C:mRNA cleavage and polyadenylation specificity factor complex"/>
    <property type="evidence" value="ECO:0007669"/>
    <property type="project" value="TreeGrafter"/>
</dbReference>
<feature type="region of interest" description="Disordered" evidence="2">
    <location>
        <begin position="540"/>
        <end position="561"/>
    </location>
</feature>
<evidence type="ECO:0000256" key="1">
    <source>
        <dbReference type="PROSITE-ProRule" id="PRU00176"/>
    </source>
</evidence>
<sequence>MASKSNYSLWIGNIPFDATERELEEILSKVGQVVSVRIKYDVDKNLSKGFAFCEYKDLETCMLALKYLNGYELKGRKLRLYWANDEFRENLASGAFSEFASDAFSRFGAFSGGGLLSRGRGNEYGAIRIGAGLPPPLKGSTKLDASMGSNGLYSRKGKGQLTYTTNTERNVEEESYPLKHTDIEINTPNQSNMKKVLISNIIHTLTTSQIMCILSFFKKYTTENTGMMQFYFQRHRNVAYALLHCLFLMNVISEYTIAKSDLQIVISDEALMNKAERMTQMRRSGKLKKGLSQVADVEGGATKRTDEEEQQYNPYQRDNPRSISHGRSDRRGGRLLGENVTYDLSEDNPLGGSTYGGPQSHVLNLTSPPSVGGSTGVGKTKRGGTTTTGLYAITKKEVSNLGNAKGGISNGEETEECTGRDVKYEGCPDQYSSRVNPLYPEGNSHTSTNSKQRRRMKKEFYRSAIVSGSSLTYQSNIEQLQDGRYNEMDVGIDGGVNQLNSKGASDFKLNYLSDYATVESSMGINATIRIGGGEVNTSVGHTDRRYHVPRGGGSDVGNDEGSISSGLKQCKGERIVHPFDKAPTERSDLDMRSDLQDMVSNTKRVAGLEDHPLYGRNVNEMNGSGEAYSVNYVEADGRSGNEQVGKRRNNANVKHVVGVGSESGSGAGSGTGSALGSGLGGGFSGDDYAPFRGSPPENVPAVENSFSFSDRDRDSGNSSGHVFPEKRRNRRRQGLYGSSSGSYMGRGAEGALARGDVAAVASTQGPPNEGVLSHPTYANVEVADDELVNEVVKNKDILNNILKSRVEDMTSWSNEQRVQVLSIQKALQLKGYGLQ</sequence>
<proteinExistence type="predicted"/>
<dbReference type="EMBL" id="KI965491">
    <property type="protein sequence ID" value="EUD64674.1"/>
    <property type="molecule type" value="Genomic_DNA"/>
</dbReference>
<dbReference type="Gene3D" id="3.30.70.330">
    <property type="match status" value="1"/>
</dbReference>
<dbReference type="GeneID" id="20040204"/>
<dbReference type="InterPro" id="IPR025742">
    <property type="entry name" value="CSTF2_hinge"/>
</dbReference>
<dbReference type="RefSeq" id="XP_008818726.1">
    <property type="nucleotide sequence ID" value="XM_008820504.1"/>
</dbReference>
<dbReference type="PANTHER" id="PTHR45735:SF2">
    <property type="entry name" value="CLEAVAGE STIMULATION FACTOR SUBUNIT 2"/>
    <property type="match status" value="1"/>
</dbReference>
<feature type="region of interest" description="Disordered" evidence="2">
    <location>
        <begin position="433"/>
        <end position="455"/>
    </location>
</feature>
<dbReference type="PROSITE" id="PS50102">
    <property type="entry name" value="RRM"/>
    <property type="match status" value="1"/>
</dbReference>
<feature type="region of interest" description="Disordered" evidence="2">
    <location>
        <begin position="281"/>
        <end position="362"/>
    </location>
</feature>
<keyword evidence="5" id="KW-1185">Reference proteome</keyword>
<dbReference type="Proteomes" id="UP000030640">
    <property type="component" value="Unassembled WGS sequence"/>
</dbReference>
<dbReference type="Pfam" id="PF00076">
    <property type="entry name" value="RRM_1"/>
    <property type="match status" value="1"/>
</dbReference>
<evidence type="ECO:0000313" key="4">
    <source>
        <dbReference type="EMBL" id="EUD64674.1"/>
    </source>
</evidence>
<protein>
    <recommendedName>
        <fullName evidence="3">RRM domain-containing protein</fullName>
    </recommendedName>
</protein>
<feature type="domain" description="RRM" evidence="3">
    <location>
        <begin position="7"/>
        <end position="85"/>
    </location>
</feature>
<dbReference type="VEuPathDB" id="PlasmoDB:C922_04930"/>
<organism evidence="4 5">
    <name type="scientific">Plasmodium inui San Antonio 1</name>
    <dbReference type="NCBI Taxonomy" id="1237626"/>
    <lineage>
        <taxon>Eukaryota</taxon>
        <taxon>Sar</taxon>
        <taxon>Alveolata</taxon>
        <taxon>Apicomplexa</taxon>
        <taxon>Aconoidasida</taxon>
        <taxon>Haemosporida</taxon>
        <taxon>Plasmodiidae</taxon>
        <taxon>Plasmodium</taxon>
        <taxon>Plasmodium (Plasmodium)</taxon>
    </lineage>
</organism>